<evidence type="ECO:0000313" key="3">
    <source>
        <dbReference type="Proteomes" id="UP001161757"/>
    </source>
</evidence>
<name>A0AAN6IUR7_EXODE</name>
<proteinExistence type="predicted"/>
<feature type="compositionally biased region" description="Low complexity" evidence="1">
    <location>
        <begin position="62"/>
        <end position="80"/>
    </location>
</feature>
<dbReference type="AlphaFoldDB" id="A0AAN6IUR7"/>
<reference evidence="2" key="1">
    <citation type="submission" date="2023-01" db="EMBL/GenBank/DDBJ databases">
        <title>Exophiala dermititidis isolated from Cystic Fibrosis Patient.</title>
        <authorList>
            <person name="Kurbessoian T."/>
            <person name="Crocker A."/>
            <person name="Murante D."/>
            <person name="Hogan D.A."/>
            <person name="Stajich J.E."/>
        </authorList>
    </citation>
    <scope>NUCLEOTIDE SEQUENCE</scope>
    <source>
        <strain evidence="2">Ex8</strain>
    </source>
</reference>
<feature type="region of interest" description="Disordered" evidence="1">
    <location>
        <begin position="1"/>
        <end position="101"/>
    </location>
</feature>
<gene>
    <name evidence="2" type="ORF">HRR80_004722</name>
</gene>
<organism evidence="2 3">
    <name type="scientific">Exophiala dermatitidis</name>
    <name type="common">Black yeast-like fungus</name>
    <name type="synonym">Wangiella dermatitidis</name>
    <dbReference type="NCBI Taxonomy" id="5970"/>
    <lineage>
        <taxon>Eukaryota</taxon>
        <taxon>Fungi</taxon>
        <taxon>Dikarya</taxon>
        <taxon>Ascomycota</taxon>
        <taxon>Pezizomycotina</taxon>
        <taxon>Eurotiomycetes</taxon>
        <taxon>Chaetothyriomycetidae</taxon>
        <taxon>Chaetothyriales</taxon>
        <taxon>Herpotrichiellaceae</taxon>
        <taxon>Exophiala</taxon>
    </lineage>
</organism>
<dbReference type="EMBL" id="JAJGCB010000008">
    <property type="protein sequence ID" value="KAJ8991382.1"/>
    <property type="molecule type" value="Genomic_DNA"/>
</dbReference>
<comment type="caution">
    <text evidence="2">The sequence shown here is derived from an EMBL/GenBank/DDBJ whole genome shotgun (WGS) entry which is preliminary data.</text>
</comment>
<protein>
    <submittedName>
        <fullName evidence="2">Uncharacterized protein</fullName>
    </submittedName>
</protein>
<dbReference type="Proteomes" id="UP001161757">
    <property type="component" value="Unassembled WGS sequence"/>
</dbReference>
<accession>A0AAN6IUR7</accession>
<evidence type="ECO:0000313" key="2">
    <source>
        <dbReference type="EMBL" id="KAJ8991382.1"/>
    </source>
</evidence>
<feature type="compositionally biased region" description="Low complexity" evidence="1">
    <location>
        <begin position="21"/>
        <end position="52"/>
    </location>
</feature>
<sequence length="169" mass="17878">MAPRATQAFGLPTSRTPSPPDSIHSTSSSSTYVSSRSSSSSISSSSSSPSVSKAVAAPPPMYSSTSTPRPRRLSPPQTLLGAIDENSGTVEPDVPLSVDKGQNPIAKLHVYSSAINSKKKATLASMSSPPTNEFDSLLGPNGEKFADLRMNRKVENSRSRGWKNFMCFG</sequence>
<evidence type="ECO:0000256" key="1">
    <source>
        <dbReference type="SAM" id="MobiDB-lite"/>
    </source>
</evidence>